<feature type="transmembrane region" description="Helical" evidence="6">
    <location>
        <begin position="140"/>
        <end position="159"/>
    </location>
</feature>
<feature type="transmembrane region" description="Helical" evidence="6">
    <location>
        <begin position="380"/>
        <end position="397"/>
    </location>
</feature>
<dbReference type="AlphaFoldDB" id="A0A411DQU5"/>
<dbReference type="InterPro" id="IPR050833">
    <property type="entry name" value="Poly_Biosynth_Transport"/>
</dbReference>
<feature type="transmembrane region" description="Helical" evidence="6">
    <location>
        <begin position="356"/>
        <end position="374"/>
    </location>
</feature>
<keyword evidence="4 6" id="KW-1133">Transmembrane helix</keyword>
<feature type="transmembrane region" description="Helical" evidence="6">
    <location>
        <begin position="165"/>
        <end position="187"/>
    </location>
</feature>
<organism evidence="7">
    <name type="scientific">Chryseobacterium indologenes</name>
    <name type="common">Flavobacterium indologenes</name>
    <dbReference type="NCBI Taxonomy" id="253"/>
    <lineage>
        <taxon>Bacteria</taxon>
        <taxon>Pseudomonadati</taxon>
        <taxon>Bacteroidota</taxon>
        <taxon>Flavobacteriia</taxon>
        <taxon>Flavobacteriales</taxon>
        <taxon>Weeksellaceae</taxon>
        <taxon>Chryseobacterium group</taxon>
        <taxon>Chryseobacterium</taxon>
    </lineage>
</organism>
<keyword evidence="3 6" id="KW-0812">Transmembrane</keyword>
<feature type="transmembrane region" description="Helical" evidence="6">
    <location>
        <begin position="245"/>
        <end position="266"/>
    </location>
</feature>
<evidence type="ECO:0000256" key="5">
    <source>
        <dbReference type="ARBA" id="ARBA00023136"/>
    </source>
</evidence>
<proteinExistence type="predicted"/>
<feature type="transmembrane region" description="Helical" evidence="6">
    <location>
        <begin position="434"/>
        <end position="452"/>
    </location>
</feature>
<dbReference type="EMBL" id="CP035532">
    <property type="protein sequence ID" value="QBA22739.1"/>
    <property type="molecule type" value="Genomic_DNA"/>
</dbReference>
<feature type="transmembrane region" description="Helical" evidence="6">
    <location>
        <begin position="409"/>
        <end position="428"/>
    </location>
</feature>
<feature type="transmembrane region" description="Helical" evidence="6">
    <location>
        <begin position="12"/>
        <end position="35"/>
    </location>
</feature>
<dbReference type="InterPro" id="IPR002797">
    <property type="entry name" value="Polysacc_synth"/>
</dbReference>
<sequence length="461" mass="52800">MESSKILKNTLIYSIGTIGSKVLSFLLVPILTFYLNKEQLGIYDLLMTLILFLSPIISFQLSESIYRFIKSDTNISNYKAVISNAFILLLISIIVFEIIFVGVNFFVSYDYFVYFSICLITSILYPVFQKIVRAFGNNKLFTAIGLFNSILILILNIIFLKFLHLGLVSLFLSLIISNLICIIVIIINVDFFKYFSVKEYNKGKLLDLLKYSAPLIPNSISWWLINSSDKFLIALFLTLNDNGIYAISTKYPVILILINSIFILAFQDEKLVDTNNSNLGKESMLFNRYIDFQFTCGLLLISCSKLLISLTVATEYLDSYKYMMFLFTGVVFSSLSSYVGVYLMRENNTLQILKSSLIGGIINILFVLLFIKSIGLYACAIGSILGFYVLYFIRYSYLNKKYGFFVNNYKILIYLAVTLITSAVFIWLDSIYVNLLILLFIALFIFINRPIINTVLRKYGK</sequence>
<feature type="transmembrane region" description="Helical" evidence="6">
    <location>
        <begin position="208"/>
        <end position="225"/>
    </location>
</feature>
<dbReference type="PANTHER" id="PTHR30250">
    <property type="entry name" value="PST FAMILY PREDICTED COLANIC ACID TRANSPORTER"/>
    <property type="match status" value="1"/>
</dbReference>
<dbReference type="PANTHER" id="PTHR30250:SF11">
    <property type="entry name" value="O-ANTIGEN TRANSPORTER-RELATED"/>
    <property type="match status" value="1"/>
</dbReference>
<keyword evidence="2" id="KW-1003">Cell membrane</keyword>
<evidence type="ECO:0000256" key="6">
    <source>
        <dbReference type="SAM" id="Phobius"/>
    </source>
</evidence>
<evidence type="ECO:0000313" key="7">
    <source>
        <dbReference type="EMBL" id="QBA22739.1"/>
    </source>
</evidence>
<reference evidence="7" key="1">
    <citation type="submission" date="2019-01" db="EMBL/GenBank/DDBJ databases">
        <title>Whole Genome Sequencing for Putative Detection of Antimicrobial Resistance and Potential Virulence Factors in Chryseobacterium indologenes isolated from Nile Tilapia in Tanzania.</title>
        <authorList>
            <person name="Mwega E."/>
            <person name="Mutoloki S."/>
            <person name="Mugimba K."/>
            <person name="Colquhoun D."/>
            <person name="Mdegela R."/>
            <person name="Evensen O."/>
            <person name="Wasteson Y."/>
        </authorList>
    </citation>
    <scope>NUCLEOTIDE SEQUENCE [LARGE SCALE GENOMIC DNA]</scope>
    <source>
        <strain evidence="7">StR 01</strain>
    </source>
</reference>
<evidence type="ECO:0000256" key="1">
    <source>
        <dbReference type="ARBA" id="ARBA00004651"/>
    </source>
</evidence>
<feature type="transmembrane region" description="Helical" evidence="6">
    <location>
        <begin position="286"/>
        <end position="310"/>
    </location>
</feature>
<feature type="transmembrane region" description="Helical" evidence="6">
    <location>
        <begin position="81"/>
        <end position="105"/>
    </location>
</feature>
<protein>
    <submittedName>
        <fullName evidence="7">Uncharacterized protein</fullName>
    </submittedName>
</protein>
<evidence type="ECO:0000256" key="4">
    <source>
        <dbReference type="ARBA" id="ARBA00022989"/>
    </source>
</evidence>
<gene>
    <name evidence="7" type="ORF">EU348_16740</name>
</gene>
<keyword evidence="5 6" id="KW-0472">Membrane</keyword>
<accession>A0A411DQU5</accession>
<dbReference type="GO" id="GO:0005886">
    <property type="term" value="C:plasma membrane"/>
    <property type="evidence" value="ECO:0007669"/>
    <property type="project" value="UniProtKB-SubCell"/>
</dbReference>
<feature type="transmembrane region" description="Helical" evidence="6">
    <location>
        <begin position="111"/>
        <end position="128"/>
    </location>
</feature>
<evidence type="ECO:0000256" key="2">
    <source>
        <dbReference type="ARBA" id="ARBA00022475"/>
    </source>
</evidence>
<name>A0A411DQU5_CHRID</name>
<dbReference type="Pfam" id="PF01943">
    <property type="entry name" value="Polysacc_synt"/>
    <property type="match status" value="1"/>
</dbReference>
<evidence type="ECO:0000256" key="3">
    <source>
        <dbReference type="ARBA" id="ARBA00022692"/>
    </source>
</evidence>
<feature type="transmembrane region" description="Helical" evidence="6">
    <location>
        <begin position="41"/>
        <end position="61"/>
    </location>
</feature>
<comment type="subcellular location">
    <subcellularLocation>
        <location evidence="1">Cell membrane</location>
        <topology evidence="1">Multi-pass membrane protein</topology>
    </subcellularLocation>
</comment>
<feature type="transmembrane region" description="Helical" evidence="6">
    <location>
        <begin position="322"/>
        <end position="344"/>
    </location>
</feature>